<organism evidence="1 2">
    <name type="scientific">Humisphaera borealis</name>
    <dbReference type="NCBI Taxonomy" id="2807512"/>
    <lineage>
        <taxon>Bacteria</taxon>
        <taxon>Pseudomonadati</taxon>
        <taxon>Planctomycetota</taxon>
        <taxon>Phycisphaerae</taxon>
        <taxon>Tepidisphaerales</taxon>
        <taxon>Tepidisphaeraceae</taxon>
        <taxon>Humisphaera</taxon>
    </lineage>
</organism>
<dbReference type="AlphaFoldDB" id="A0A7M2WVE1"/>
<evidence type="ECO:0000313" key="1">
    <source>
        <dbReference type="EMBL" id="QOV89426.1"/>
    </source>
</evidence>
<accession>A0A7M2WVE1</accession>
<gene>
    <name evidence="1" type="ORF">IPV69_25045</name>
</gene>
<keyword evidence="2" id="KW-1185">Reference proteome</keyword>
<evidence type="ECO:0000313" key="2">
    <source>
        <dbReference type="Proteomes" id="UP000593765"/>
    </source>
</evidence>
<sequence length="78" mass="8698">MPIVPNAGNDCEDVGGMPPDVRFQHEGHEVTKDTKKTINALFPTADPSDQWHLRGLRDFVLFVLKSTFGAIRFAQCRG</sequence>
<reference evidence="1 2" key="1">
    <citation type="submission" date="2020-10" db="EMBL/GenBank/DDBJ databases">
        <title>Wide distribution of Phycisphaera-like planctomycetes from WD2101 soil group in peatlands and genome analysis of the first cultivated representative.</title>
        <authorList>
            <person name="Dedysh S.N."/>
            <person name="Beletsky A.V."/>
            <person name="Ivanova A."/>
            <person name="Kulichevskaya I.S."/>
            <person name="Suzina N.E."/>
            <person name="Philippov D.A."/>
            <person name="Rakitin A.L."/>
            <person name="Mardanov A.V."/>
            <person name="Ravin N.V."/>
        </authorList>
    </citation>
    <scope>NUCLEOTIDE SEQUENCE [LARGE SCALE GENOMIC DNA]</scope>
    <source>
        <strain evidence="1 2">M1803</strain>
    </source>
</reference>
<name>A0A7M2WVE1_9BACT</name>
<dbReference type="RefSeq" id="WP_206292465.1">
    <property type="nucleotide sequence ID" value="NZ_CP063458.1"/>
</dbReference>
<dbReference type="EMBL" id="CP063458">
    <property type="protein sequence ID" value="QOV89426.1"/>
    <property type="molecule type" value="Genomic_DNA"/>
</dbReference>
<proteinExistence type="predicted"/>
<protein>
    <submittedName>
        <fullName evidence="1">Uncharacterized protein</fullName>
    </submittedName>
</protein>
<dbReference type="Proteomes" id="UP000593765">
    <property type="component" value="Chromosome"/>
</dbReference>
<dbReference type="KEGG" id="hbs:IPV69_25045"/>